<dbReference type="Pfam" id="PF00462">
    <property type="entry name" value="Glutaredoxin"/>
    <property type="match status" value="1"/>
</dbReference>
<feature type="domain" description="Glutaredoxin" evidence="3">
    <location>
        <begin position="11"/>
        <end position="68"/>
    </location>
</feature>
<dbReference type="Proteomes" id="UP001485043">
    <property type="component" value="Unassembled WGS sequence"/>
</dbReference>
<name>A0AAW1T5G5_9CHLO</name>
<dbReference type="InterPro" id="IPR006869">
    <property type="entry name" value="DUF547"/>
</dbReference>
<dbReference type="Gene3D" id="3.40.30.10">
    <property type="entry name" value="Glutaredoxin"/>
    <property type="match status" value="1"/>
</dbReference>
<dbReference type="InterPro" id="IPR002109">
    <property type="entry name" value="Glutaredoxin"/>
</dbReference>
<accession>A0AAW1T5G5</accession>
<keyword evidence="6" id="KW-1185">Reference proteome</keyword>
<keyword evidence="2" id="KW-0676">Redox-active center</keyword>
<feature type="domain" description="DUF547" evidence="4">
    <location>
        <begin position="320"/>
        <end position="456"/>
    </location>
</feature>
<dbReference type="PROSITE" id="PS00195">
    <property type="entry name" value="GLUTAREDOXIN_1"/>
    <property type="match status" value="1"/>
</dbReference>
<evidence type="ECO:0000259" key="4">
    <source>
        <dbReference type="Pfam" id="PF04784"/>
    </source>
</evidence>
<reference evidence="5 6" key="1">
    <citation type="journal article" date="2024" name="Nat. Commun.">
        <title>Phylogenomics reveals the evolutionary origins of lichenization in chlorophyte algae.</title>
        <authorList>
            <person name="Puginier C."/>
            <person name="Libourel C."/>
            <person name="Otte J."/>
            <person name="Skaloud P."/>
            <person name="Haon M."/>
            <person name="Grisel S."/>
            <person name="Petersen M."/>
            <person name="Berrin J.G."/>
            <person name="Delaux P.M."/>
            <person name="Dal Grande F."/>
            <person name="Keller J."/>
        </authorList>
    </citation>
    <scope>NUCLEOTIDE SEQUENCE [LARGE SCALE GENOMIC DNA]</scope>
    <source>
        <strain evidence="5 6">SAG 2523</strain>
    </source>
</reference>
<dbReference type="InterPro" id="IPR011767">
    <property type="entry name" value="GLR_AS"/>
</dbReference>
<evidence type="ECO:0000256" key="2">
    <source>
        <dbReference type="ARBA" id="ARBA00023284"/>
    </source>
</evidence>
<evidence type="ECO:0000313" key="6">
    <source>
        <dbReference type="Proteomes" id="UP001485043"/>
    </source>
</evidence>
<evidence type="ECO:0000259" key="3">
    <source>
        <dbReference type="Pfam" id="PF00462"/>
    </source>
</evidence>
<evidence type="ECO:0008006" key="7">
    <source>
        <dbReference type="Google" id="ProtNLM"/>
    </source>
</evidence>
<evidence type="ECO:0000256" key="1">
    <source>
        <dbReference type="ARBA" id="ARBA00023157"/>
    </source>
</evidence>
<proteinExistence type="predicted"/>
<dbReference type="PANTHER" id="PTHR46361">
    <property type="entry name" value="ELECTRON CARRIER/ PROTEIN DISULFIDE OXIDOREDUCTASE"/>
    <property type="match status" value="1"/>
</dbReference>
<keyword evidence="1" id="KW-1015">Disulfide bond</keyword>
<dbReference type="EMBL" id="JALJOV010000398">
    <property type="protein sequence ID" value="KAK9864054.1"/>
    <property type="molecule type" value="Genomic_DNA"/>
</dbReference>
<organism evidence="5 6">
    <name type="scientific">Apatococcus fuscideae</name>
    <dbReference type="NCBI Taxonomy" id="2026836"/>
    <lineage>
        <taxon>Eukaryota</taxon>
        <taxon>Viridiplantae</taxon>
        <taxon>Chlorophyta</taxon>
        <taxon>core chlorophytes</taxon>
        <taxon>Trebouxiophyceae</taxon>
        <taxon>Chlorellales</taxon>
        <taxon>Chlorellaceae</taxon>
        <taxon>Apatococcus</taxon>
    </lineage>
</organism>
<dbReference type="AlphaFoldDB" id="A0AAW1T5G5"/>
<dbReference type="PROSITE" id="PS51354">
    <property type="entry name" value="GLUTAREDOXIN_2"/>
    <property type="match status" value="1"/>
</dbReference>
<dbReference type="Pfam" id="PF04784">
    <property type="entry name" value="DUF547"/>
    <property type="match status" value="1"/>
</dbReference>
<sequence length="529" mass="58001">MAGGASQSQAVVFTTVGCPFCKRVKDLLKAKQISYDDIELSADAELRKEVKAAAGSHTVPQVFVGGQCLGGATDVEALQQCGKLVELLAGSSAPALPAVLQKAVDIARSRAKESKDRQFAPPAISMVVRQLPGDADQTAGSKHEAQVYQSFRDVAMRMRAPKTGVPRRSLALGLFHSAAASFSFQEAVDWLAQQGHEQLLQKPVEQLRALQLLQLVTIVRPGGADIQQLHAGPDQKAILRCTRDCPWASPGAVLNGHYKWHGDSRPAAQVAENLRLWILELYEGHLAEDGSSVDYKGIRSDPAFADYVDATAELQQVNLAAMSEPERKAFWINMYNMMVVHALSTWGSPKNFIQRLSWFSQIKYNIGGRDYTTNDIEHGMLRANAPSPTSLAVLLGQDQWASGALASSDPRLAYSVARRDPRIHFALVCGAKSCPPIKVYTADSLEEGLDNAAAAFCSGDIEIDVHNKRVTLSKIFKWYAMDFGTHSQLLSWLHNYLPDEKKSQMDSLLTAPSDVQYAYRPYDWDTNSA</sequence>
<dbReference type="InterPro" id="IPR014025">
    <property type="entry name" value="Glutaredoxin_subgr"/>
</dbReference>
<dbReference type="InterPro" id="IPR036249">
    <property type="entry name" value="Thioredoxin-like_sf"/>
</dbReference>
<evidence type="ECO:0000313" key="5">
    <source>
        <dbReference type="EMBL" id="KAK9864054.1"/>
    </source>
</evidence>
<comment type="caution">
    <text evidence="5">The sequence shown here is derived from an EMBL/GenBank/DDBJ whole genome shotgun (WGS) entry which is preliminary data.</text>
</comment>
<dbReference type="SUPFAM" id="SSF52833">
    <property type="entry name" value="Thioredoxin-like"/>
    <property type="match status" value="1"/>
</dbReference>
<dbReference type="CDD" id="cd02066">
    <property type="entry name" value="GRX_family"/>
    <property type="match status" value="1"/>
</dbReference>
<dbReference type="PANTHER" id="PTHR46361:SF3">
    <property type="entry name" value="ELECTRON CARRIER_ PROTEIN DISULFIDE OXIDOREDUCTASE"/>
    <property type="match status" value="1"/>
</dbReference>
<gene>
    <name evidence="5" type="ORF">WJX84_002007</name>
</gene>
<dbReference type="PRINTS" id="PR00160">
    <property type="entry name" value="GLUTAREDOXIN"/>
</dbReference>
<protein>
    <recommendedName>
        <fullName evidence="7">Glutaredoxin</fullName>
    </recommendedName>
</protein>